<organism evidence="1 2">
    <name type="scientific">Ilyodon furcidens</name>
    <name type="common">goldbreast splitfin</name>
    <dbReference type="NCBI Taxonomy" id="33524"/>
    <lineage>
        <taxon>Eukaryota</taxon>
        <taxon>Metazoa</taxon>
        <taxon>Chordata</taxon>
        <taxon>Craniata</taxon>
        <taxon>Vertebrata</taxon>
        <taxon>Euteleostomi</taxon>
        <taxon>Actinopterygii</taxon>
        <taxon>Neopterygii</taxon>
        <taxon>Teleostei</taxon>
        <taxon>Neoteleostei</taxon>
        <taxon>Acanthomorphata</taxon>
        <taxon>Ovalentaria</taxon>
        <taxon>Atherinomorphae</taxon>
        <taxon>Cyprinodontiformes</taxon>
        <taxon>Goodeidae</taxon>
        <taxon>Ilyodon</taxon>
    </lineage>
</organism>
<dbReference type="Proteomes" id="UP001482620">
    <property type="component" value="Unassembled WGS sequence"/>
</dbReference>
<protein>
    <submittedName>
        <fullName evidence="1">Uncharacterized protein</fullName>
    </submittedName>
</protein>
<evidence type="ECO:0000313" key="1">
    <source>
        <dbReference type="EMBL" id="MEQ2249096.1"/>
    </source>
</evidence>
<gene>
    <name evidence="1" type="ORF">ILYODFUR_025887</name>
</gene>
<name>A0ABV0UXY0_9TELE</name>
<comment type="caution">
    <text evidence="1">The sequence shown here is derived from an EMBL/GenBank/DDBJ whole genome shotgun (WGS) entry which is preliminary data.</text>
</comment>
<proteinExistence type="predicted"/>
<sequence length="105" mass="11998">MGERQGTPWTGCQSITQTTKHTLIHTPEGNLERPINLTGMSLDCRRKPEYPLRTHACMWRTCKLHAERHPARSQSKTFLLQGNSATNCATFFESQKSYFPKGTMK</sequence>
<evidence type="ECO:0000313" key="2">
    <source>
        <dbReference type="Proteomes" id="UP001482620"/>
    </source>
</evidence>
<dbReference type="EMBL" id="JAHRIQ010084311">
    <property type="protein sequence ID" value="MEQ2249096.1"/>
    <property type="molecule type" value="Genomic_DNA"/>
</dbReference>
<reference evidence="1 2" key="1">
    <citation type="submission" date="2021-06" db="EMBL/GenBank/DDBJ databases">
        <authorList>
            <person name="Palmer J.M."/>
        </authorList>
    </citation>
    <scope>NUCLEOTIDE SEQUENCE [LARGE SCALE GENOMIC DNA]</scope>
    <source>
        <strain evidence="2">if_2019</strain>
        <tissue evidence="1">Muscle</tissue>
    </source>
</reference>
<accession>A0ABV0UXY0</accession>
<keyword evidence="2" id="KW-1185">Reference proteome</keyword>